<reference evidence="2 3" key="1">
    <citation type="submission" date="2019-04" db="EMBL/GenBank/DDBJ databases">
        <title>Annotation for the trematode Fasciola gigantica.</title>
        <authorList>
            <person name="Choi Y.-J."/>
        </authorList>
    </citation>
    <scope>NUCLEOTIDE SEQUENCE [LARGE SCALE GENOMIC DNA]</scope>
    <source>
        <strain evidence="2">Uganda_cow_1</strain>
    </source>
</reference>
<keyword evidence="1" id="KW-0732">Signal</keyword>
<name>A0A504WSE4_FASGI</name>
<dbReference type="AlphaFoldDB" id="A0A504WSE4"/>
<proteinExistence type="predicted"/>
<feature type="chain" id="PRO_5021428176" evidence="1">
    <location>
        <begin position="21"/>
        <end position="73"/>
    </location>
</feature>
<keyword evidence="3" id="KW-1185">Reference proteome</keyword>
<evidence type="ECO:0000256" key="1">
    <source>
        <dbReference type="SAM" id="SignalP"/>
    </source>
</evidence>
<comment type="caution">
    <text evidence="2">The sequence shown here is derived from an EMBL/GenBank/DDBJ whole genome shotgun (WGS) entry which is preliminary data.</text>
</comment>
<feature type="signal peptide" evidence="1">
    <location>
        <begin position="1"/>
        <end position="20"/>
    </location>
</feature>
<evidence type="ECO:0000313" key="3">
    <source>
        <dbReference type="Proteomes" id="UP000316759"/>
    </source>
</evidence>
<dbReference type="EMBL" id="SUNJ01015960">
    <property type="protein sequence ID" value="TPP39662.1"/>
    <property type="molecule type" value="Genomic_DNA"/>
</dbReference>
<gene>
    <name evidence="2" type="ORF">FGIG_01025</name>
</gene>
<evidence type="ECO:0000313" key="2">
    <source>
        <dbReference type="EMBL" id="TPP39662.1"/>
    </source>
</evidence>
<sequence length="73" mass="8003">MLIISFTLVIVSFTIVTVDGTGTTTISGEVDILSEYLSEITDSLLDWISYLCFCINNIAVSCLKTQHTPISNQ</sequence>
<organism evidence="2 3">
    <name type="scientific">Fasciola gigantica</name>
    <name type="common">Giant liver fluke</name>
    <dbReference type="NCBI Taxonomy" id="46835"/>
    <lineage>
        <taxon>Eukaryota</taxon>
        <taxon>Metazoa</taxon>
        <taxon>Spiralia</taxon>
        <taxon>Lophotrochozoa</taxon>
        <taxon>Platyhelminthes</taxon>
        <taxon>Trematoda</taxon>
        <taxon>Digenea</taxon>
        <taxon>Plagiorchiida</taxon>
        <taxon>Echinostomata</taxon>
        <taxon>Echinostomatoidea</taxon>
        <taxon>Fasciolidae</taxon>
        <taxon>Fasciola</taxon>
    </lineage>
</organism>
<dbReference type="Proteomes" id="UP000316759">
    <property type="component" value="Unassembled WGS sequence"/>
</dbReference>
<accession>A0A504WSE4</accession>
<protein>
    <submittedName>
        <fullName evidence="2">Uncharacterized protein</fullName>
    </submittedName>
</protein>